<evidence type="ECO:0000259" key="16">
    <source>
        <dbReference type="PROSITE" id="PS50885"/>
    </source>
</evidence>
<dbReference type="SUPFAM" id="SSF55874">
    <property type="entry name" value="ATPase domain of HSP90 chaperone/DNA topoisomerase II/histidine kinase"/>
    <property type="match status" value="1"/>
</dbReference>
<keyword evidence="18" id="KW-1185">Reference proteome</keyword>
<evidence type="ECO:0000256" key="5">
    <source>
        <dbReference type="ARBA" id="ARBA00022553"/>
    </source>
</evidence>
<dbReference type="SMART" id="SM00304">
    <property type="entry name" value="HAMP"/>
    <property type="match status" value="1"/>
</dbReference>
<dbReference type="InterPro" id="IPR003661">
    <property type="entry name" value="HisK_dim/P_dom"/>
</dbReference>
<keyword evidence="5" id="KW-0597">Phosphoprotein</keyword>
<dbReference type="InterPro" id="IPR003594">
    <property type="entry name" value="HATPase_dom"/>
</dbReference>
<evidence type="ECO:0000256" key="7">
    <source>
        <dbReference type="ARBA" id="ARBA00022692"/>
    </source>
</evidence>
<evidence type="ECO:0000256" key="13">
    <source>
        <dbReference type="ARBA" id="ARBA00023136"/>
    </source>
</evidence>
<dbReference type="Pfam" id="PF00512">
    <property type="entry name" value="HisKA"/>
    <property type="match status" value="1"/>
</dbReference>
<evidence type="ECO:0000256" key="3">
    <source>
        <dbReference type="ARBA" id="ARBA00012438"/>
    </source>
</evidence>
<dbReference type="CDD" id="cd06225">
    <property type="entry name" value="HAMP"/>
    <property type="match status" value="1"/>
</dbReference>
<dbReference type="InterPro" id="IPR036097">
    <property type="entry name" value="HisK_dim/P_sf"/>
</dbReference>
<dbReference type="SUPFAM" id="SSF158472">
    <property type="entry name" value="HAMP domain-like"/>
    <property type="match status" value="1"/>
</dbReference>
<dbReference type="GO" id="GO:0000155">
    <property type="term" value="F:phosphorelay sensor kinase activity"/>
    <property type="evidence" value="ECO:0007669"/>
    <property type="project" value="InterPro"/>
</dbReference>
<dbReference type="Proteomes" id="UP000243205">
    <property type="component" value="Unassembled WGS sequence"/>
</dbReference>
<keyword evidence="13 14" id="KW-0472">Membrane</keyword>
<gene>
    <name evidence="17" type="ORF">SAMN05661003_101163</name>
</gene>
<keyword evidence="8" id="KW-0547">Nucleotide-binding</keyword>
<dbReference type="GO" id="GO:0005886">
    <property type="term" value="C:plasma membrane"/>
    <property type="evidence" value="ECO:0007669"/>
    <property type="project" value="UniProtKB-SubCell"/>
</dbReference>
<feature type="transmembrane region" description="Helical" evidence="14">
    <location>
        <begin position="151"/>
        <end position="170"/>
    </location>
</feature>
<dbReference type="PROSITE" id="PS50885">
    <property type="entry name" value="HAMP"/>
    <property type="match status" value="1"/>
</dbReference>
<dbReference type="EC" id="2.7.13.3" evidence="3"/>
<evidence type="ECO:0000256" key="11">
    <source>
        <dbReference type="ARBA" id="ARBA00022989"/>
    </source>
</evidence>
<dbReference type="PRINTS" id="PR00344">
    <property type="entry name" value="BCTRLSENSOR"/>
</dbReference>
<dbReference type="Gene3D" id="3.30.565.10">
    <property type="entry name" value="Histidine kinase-like ATPase, C-terminal domain"/>
    <property type="match status" value="1"/>
</dbReference>
<organism evidence="17 18">
    <name type="scientific">Desulfuromonas thiophila</name>
    <dbReference type="NCBI Taxonomy" id="57664"/>
    <lineage>
        <taxon>Bacteria</taxon>
        <taxon>Pseudomonadati</taxon>
        <taxon>Thermodesulfobacteriota</taxon>
        <taxon>Desulfuromonadia</taxon>
        <taxon>Desulfuromonadales</taxon>
        <taxon>Desulfuromonadaceae</taxon>
        <taxon>Desulfuromonas</taxon>
    </lineage>
</organism>
<evidence type="ECO:0000256" key="10">
    <source>
        <dbReference type="ARBA" id="ARBA00022840"/>
    </source>
</evidence>
<dbReference type="GO" id="GO:0005524">
    <property type="term" value="F:ATP binding"/>
    <property type="evidence" value="ECO:0007669"/>
    <property type="project" value="UniProtKB-KW"/>
</dbReference>
<evidence type="ECO:0000256" key="12">
    <source>
        <dbReference type="ARBA" id="ARBA00023012"/>
    </source>
</evidence>
<dbReference type="InterPro" id="IPR003660">
    <property type="entry name" value="HAMP_dom"/>
</dbReference>
<dbReference type="PANTHER" id="PTHR45528:SF1">
    <property type="entry name" value="SENSOR HISTIDINE KINASE CPXA"/>
    <property type="match status" value="1"/>
</dbReference>
<keyword evidence="6" id="KW-0808">Transferase</keyword>
<reference evidence="18" key="1">
    <citation type="submission" date="2016-10" db="EMBL/GenBank/DDBJ databases">
        <authorList>
            <person name="Varghese N."/>
            <person name="Submissions S."/>
        </authorList>
    </citation>
    <scope>NUCLEOTIDE SEQUENCE [LARGE SCALE GENOMIC DNA]</scope>
    <source>
        <strain evidence="18">DSM 8987</strain>
    </source>
</reference>
<dbReference type="AlphaFoldDB" id="A0A1G6X9P7"/>
<dbReference type="Pfam" id="PF02518">
    <property type="entry name" value="HATPase_c"/>
    <property type="match status" value="1"/>
</dbReference>
<evidence type="ECO:0000256" key="4">
    <source>
        <dbReference type="ARBA" id="ARBA00022475"/>
    </source>
</evidence>
<dbReference type="InterPro" id="IPR005467">
    <property type="entry name" value="His_kinase_dom"/>
</dbReference>
<dbReference type="SMART" id="SM00388">
    <property type="entry name" value="HisKA"/>
    <property type="match status" value="1"/>
</dbReference>
<dbReference type="InterPro" id="IPR036890">
    <property type="entry name" value="HATPase_C_sf"/>
</dbReference>
<evidence type="ECO:0000256" key="2">
    <source>
        <dbReference type="ARBA" id="ARBA00004651"/>
    </source>
</evidence>
<evidence type="ECO:0000313" key="17">
    <source>
        <dbReference type="EMBL" id="SDD74057.1"/>
    </source>
</evidence>
<dbReference type="RefSeq" id="WP_092075315.1">
    <property type="nucleotide sequence ID" value="NZ_FNAQ01000001.1"/>
</dbReference>
<proteinExistence type="predicted"/>
<dbReference type="CDD" id="cd00082">
    <property type="entry name" value="HisKA"/>
    <property type="match status" value="1"/>
</dbReference>
<keyword evidence="9 17" id="KW-0418">Kinase</keyword>
<dbReference type="InterPro" id="IPR050398">
    <property type="entry name" value="HssS/ArlS-like"/>
</dbReference>
<comment type="catalytic activity">
    <reaction evidence="1">
        <text>ATP + protein L-histidine = ADP + protein N-phospho-L-histidine.</text>
        <dbReference type="EC" id="2.7.13.3"/>
    </reaction>
</comment>
<dbReference type="Gene3D" id="6.10.340.10">
    <property type="match status" value="1"/>
</dbReference>
<keyword evidence="10" id="KW-0067">ATP-binding</keyword>
<dbReference type="SUPFAM" id="SSF47384">
    <property type="entry name" value="Homodimeric domain of signal transducing histidine kinase"/>
    <property type="match status" value="1"/>
</dbReference>
<dbReference type="EMBL" id="FNAQ01000001">
    <property type="protein sequence ID" value="SDD74057.1"/>
    <property type="molecule type" value="Genomic_DNA"/>
</dbReference>
<evidence type="ECO:0000313" key="18">
    <source>
        <dbReference type="Proteomes" id="UP000243205"/>
    </source>
</evidence>
<evidence type="ECO:0000256" key="9">
    <source>
        <dbReference type="ARBA" id="ARBA00022777"/>
    </source>
</evidence>
<feature type="domain" description="HAMP" evidence="16">
    <location>
        <begin position="171"/>
        <end position="224"/>
    </location>
</feature>
<evidence type="ECO:0000256" key="6">
    <source>
        <dbReference type="ARBA" id="ARBA00022679"/>
    </source>
</evidence>
<name>A0A1G6X9P7_9BACT</name>
<keyword evidence="4" id="KW-1003">Cell membrane</keyword>
<evidence type="ECO:0000256" key="14">
    <source>
        <dbReference type="SAM" id="Phobius"/>
    </source>
</evidence>
<dbReference type="SMART" id="SM00387">
    <property type="entry name" value="HATPase_c"/>
    <property type="match status" value="1"/>
</dbReference>
<dbReference type="STRING" id="57664.SAMN05661003_101163"/>
<comment type="subcellular location">
    <subcellularLocation>
        <location evidence="2">Cell membrane</location>
        <topology evidence="2">Multi-pass membrane protein</topology>
    </subcellularLocation>
</comment>
<sequence length="454" mass="50275">MHSLFLRLLFAFFITVLGSLSIGAVLGQLLRNQANPPEPLRRFAEQALLRYADEAVNVYRAKGLTALALAKAGPDPGATSFYLWIPGRHDQPPAPLKELLQRTLATGQLTFSADRLHPAIAMALEPAYLPATAVAMALPRPPKMPQRGGPLWLHALILICLSSLICLLLARSLSQPLLQLRSATHQLARGDFSARVNYPRGSQELTELAMDFNHMASKIEDLIQTQEQLQRDISHELRSPLARLQVALELARQRSPQQDTALQRALDRIETESCHLNELIGQLLGLSRLASGIPLEQTRFSLLPLLQRTIDDARFEAQQRKIQVVLEAASTPSLNGSSHWLQRALDNILRNAIRYSPNQGLVRVCLQLQQKNIQIEILDEGPGVPESELEKIFRPFYRVTVGRERSTGASGIGLALAQRIIVYHGGQIRAVNRSTGGLMVQIELPLSTDPQNPS</sequence>
<dbReference type="OrthoDB" id="9815202at2"/>
<accession>A0A1G6X9P7</accession>
<dbReference type="PROSITE" id="PS50109">
    <property type="entry name" value="HIS_KIN"/>
    <property type="match status" value="1"/>
</dbReference>
<dbReference type="Gene3D" id="1.10.287.130">
    <property type="match status" value="1"/>
</dbReference>
<protein>
    <recommendedName>
        <fullName evidence="3">histidine kinase</fullName>
        <ecNumber evidence="3">2.7.13.3</ecNumber>
    </recommendedName>
</protein>
<evidence type="ECO:0000259" key="15">
    <source>
        <dbReference type="PROSITE" id="PS50109"/>
    </source>
</evidence>
<keyword evidence="12" id="KW-0902">Two-component regulatory system</keyword>
<feature type="domain" description="Histidine kinase" evidence="15">
    <location>
        <begin position="232"/>
        <end position="448"/>
    </location>
</feature>
<keyword evidence="7 14" id="KW-0812">Transmembrane</keyword>
<dbReference type="PANTHER" id="PTHR45528">
    <property type="entry name" value="SENSOR HISTIDINE KINASE CPXA"/>
    <property type="match status" value="1"/>
</dbReference>
<dbReference type="InterPro" id="IPR004358">
    <property type="entry name" value="Sig_transdc_His_kin-like_C"/>
</dbReference>
<dbReference type="Pfam" id="PF00672">
    <property type="entry name" value="HAMP"/>
    <property type="match status" value="1"/>
</dbReference>
<evidence type="ECO:0000256" key="1">
    <source>
        <dbReference type="ARBA" id="ARBA00000085"/>
    </source>
</evidence>
<keyword evidence="11 14" id="KW-1133">Transmembrane helix</keyword>
<evidence type="ECO:0000256" key="8">
    <source>
        <dbReference type="ARBA" id="ARBA00022741"/>
    </source>
</evidence>